<proteinExistence type="predicted"/>
<sequence length="231" mass="26845">MSASPLLVVQSLISALHLLVKSIPTIKNLIIHTLYDMSLAPQFKTTSIKEKERISKISESHNKYLLEHLINFSKETRVEVIYLRAGKIINELHTDTEFRIRSLGITNCVDAAIDNYNEKTPKVLDINNEKYHNSDLTWYSNLALFSTISSFLNSIKEQNFDKNSFFYWDNYHFTTKVHKYLATNFLEILENSDLYLSIHHPTDEKDNSSECVFGMDFGNYIAIFKHELSYC</sequence>
<organism evidence="1 2">
    <name type="scientific">Scutellospora calospora</name>
    <dbReference type="NCBI Taxonomy" id="85575"/>
    <lineage>
        <taxon>Eukaryota</taxon>
        <taxon>Fungi</taxon>
        <taxon>Fungi incertae sedis</taxon>
        <taxon>Mucoromycota</taxon>
        <taxon>Glomeromycotina</taxon>
        <taxon>Glomeromycetes</taxon>
        <taxon>Diversisporales</taxon>
        <taxon>Gigasporaceae</taxon>
        <taxon>Scutellospora</taxon>
    </lineage>
</organism>
<evidence type="ECO:0000313" key="1">
    <source>
        <dbReference type="EMBL" id="CAG8565367.1"/>
    </source>
</evidence>
<name>A0ACA9M3J5_9GLOM</name>
<gene>
    <name evidence="1" type="ORF">SCALOS_LOCUS5656</name>
</gene>
<reference evidence="1" key="1">
    <citation type="submission" date="2021-06" db="EMBL/GenBank/DDBJ databases">
        <authorList>
            <person name="Kallberg Y."/>
            <person name="Tangrot J."/>
            <person name="Rosling A."/>
        </authorList>
    </citation>
    <scope>NUCLEOTIDE SEQUENCE</scope>
    <source>
        <strain evidence="1">AU212A</strain>
    </source>
</reference>
<comment type="caution">
    <text evidence="1">The sequence shown here is derived from an EMBL/GenBank/DDBJ whole genome shotgun (WGS) entry which is preliminary data.</text>
</comment>
<protein>
    <submittedName>
        <fullName evidence="1">11561_t:CDS:1</fullName>
    </submittedName>
</protein>
<dbReference type="EMBL" id="CAJVPM010009589">
    <property type="protein sequence ID" value="CAG8565367.1"/>
    <property type="molecule type" value="Genomic_DNA"/>
</dbReference>
<evidence type="ECO:0000313" key="2">
    <source>
        <dbReference type="Proteomes" id="UP000789860"/>
    </source>
</evidence>
<dbReference type="Proteomes" id="UP000789860">
    <property type="component" value="Unassembled WGS sequence"/>
</dbReference>
<keyword evidence="2" id="KW-1185">Reference proteome</keyword>
<accession>A0ACA9M3J5</accession>